<gene>
    <name evidence="2" type="ORF">Tci_024928</name>
</gene>
<dbReference type="EMBL" id="BKCJ010003095">
    <property type="protein sequence ID" value="GEU52950.1"/>
    <property type="molecule type" value="Genomic_DNA"/>
</dbReference>
<organism evidence="2">
    <name type="scientific">Tanacetum cinerariifolium</name>
    <name type="common">Dalmatian daisy</name>
    <name type="synonym">Chrysanthemum cinerariifolium</name>
    <dbReference type="NCBI Taxonomy" id="118510"/>
    <lineage>
        <taxon>Eukaryota</taxon>
        <taxon>Viridiplantae</taxon>
        <taxon>Streptophyta</taxon>
        <taxon>Embryophyta</taxon>
        <taxon>Tracheophyta</taxon>
        <taxon>Spermatophyta</taxon>
        <taxon>Magnoliopsida</taxon>
        <taxon>eudicotyledons</taxon>
        <taxon>Gunneridae</taxon>
        <taxon>Pentapetalae</taxon>
        <taxon>asterids</taxon>
        <taxon>campanulids</taxon>
        <taxon>Asterales</taxon>
        <taxon>Asteraceae</taxon>
        <taxon>Asteroideae</taxon>
        <taxon>Anthemideae</taxon>
        <taxon>Anthemidinae</taxon>
        <taxon>Tanacetum</taxon>
    </lineage>
</organism>
<dbReference type="Pfam" id="PF07727">
    <property type="entry name" value="RVT_2"/>
    <property type="match status" value="1"/>
</dbReference>
<dbReference type="InterPro" id="IPR013103">
    <property type="entry name" value="RVT_2"/>
</dbReference>
<evidence type="ECO:0000313" key="2">
    <source>
        <dbReference type="EMBL" id="GEU52950.1"/>
    </source>
</evidence>
<evidence type="ECO:0000259" key="1">
    <source>
        <dbReference type="Pfam" id="PF07727"/>
    </source>
</evidence>
<proteinExistence type="predicted"/>
<reference evidence="2" key="1">
    <citation type="journal article" date="2019" name="Sci. Rep.">
        <title>Draft genome of Tanacetum cinerariifolium, the natural source of mosquito coil.</title>
        <authorList>
            <person name="Yamashiro T."/>
            <person name="Shiraishi A."/>
            <person name="Satake H."/>
            <person name="Nakayama K."/>
        </authorList>
    </citation>
    <scope>NUCLEOTIDE SEQUENCE</scope>
</reference>
<sequence>MVSSMKLPILKKGEYILSTMKMKQYLAHIDYALWEVILNGNSVVQLTKDEVGNEIKVPLVTAQQILARTKERKAKGTLLMAIPDEHLARFHGIKDAKTLWAAIKTRFGGNADSSQLDKKDLEQIDEDDLEEMDLKWLSVLIIIKEGTLPGIADLPRTQGTEVEMQGMHDTEEHIRVKEEEATDFAFMAFTSNPSSSSSSNFEEGVTETMFDNRSSDEENSVGNDRFKNGEGYHVVPLPFIGNYMPPKSDLSFARLDDSIYKFKISETVTSLTKDEKDVTETSTACVEKPKKDSLSHLIKDYTFHEDRMDKKFMLPTNVGKGTGHKESRPVWNNIQRINYKNNFAPTTLFTRSGRIPVSATKLKDATSTSAAKLVNTTGPKQSVNFSRTRSTFHKSHLPIGRSFYNVTAHSRRNSTERVNTIWSKDVSTAKGNRVTTVKTTCCVWRPRVNAIDQLSKDNRWICTRVDYVDPQGRLKHITGNKAYLADYQEIHDGGFVAFASSRGKIIEKEAIDAADALRKEFEQGCMDQSGVTQACSTNSFNTVSNSVNAASTLGTFSACGPSSPHPDAFILAKTLLHVDRDDPQIPNLEETAKLQSTSIFNSAYDDDLDIHTSTVQSVGAEADFNNMESSTIVSPIPTYRVHLYHPKDQILRDPKLTVQTRGMAKKMEPKKVSQALDDESWVEAMQEELLQFSLQKVWRLVDLPYGKKATGTKWVYWNKKDERGIVVRNKARLVTQVHKQKEGIDYDEVFPYVARIKAIRIFLAFASFMGFIIYQMNIKSSFLYGTIEDEVYVSQPPGFINPQFPNKIYKVEKALYGELTFFLGLRVKQSEEGIFISQDKNVVEILKKFDFSSVKTTSTPIATQKPLIRDEELISWQCKKQTVVANSTTKAEYVAVAHYYGQVLWIQN</sequence>
<name>A0A6L2KW24_TANCI</name>
<comment type="caution">
    <text evidence="2">The sequence shown here is derived from an EMBL/GenBank/DDBJ whole genome shotgun (WGS) entry which is preliminary data.</text>
</comment>
<dbReference type="AlphaFoldDB" id="A0A6L2KW24"/>
<accession>A0A6L2KW24</accession>
<protein>
    <submittedName>
        <fullName evidence="2">Ribonuclease H-like domain-containing protein</fullName>
    </submittedName>
</protein>
<feature type="domain" description="Reverse transcriptase Ty1/copia-type" evidence="1">
    <location>
        <begin position="696"/>
        <end position="817"/>
    </location>
</feature>